<dbReference type="InterPro" id="IPR008160">
    <property type="entry name" value="Collagen"/>
</dbReference>
<dbReference type="EMBL" id="CAAE01015094">
    <property type="protein sequence ID" value="CAG12432.1"/>
    <property type="molecule type" value="Genomic_DNA"/>
</dbReference>
<organism evidence="4">
    <name type="scientific">Tetraodon nigroviridis</name>
    <name type="common">Spotted green pufferfish</name>
    <name type="synonym">Chelonodon nigroviridis</name>
    <dbReference type="NCBI Taxonomy" id="99883"/>
    <lineage>
        <taxon>Eukaryota</taxon>
        <taxon>Metazoa</taxon>
        <taxon>Chordata</taxon>
        <taxon>Craniata</taxon>
        <taxon>Vertebrata</taxon>
        <taxon>Euteleostomi</taxon>
        <taxon>Actinopterygii</taxon>
        <taxon>Neopterygii</taxon>
        <taxon>Teleostei</taxon>
        <taxon>Neoteleostei</taxon>
        <taxon>Acanthomorphata</taxon>
        <taxon>Eupercaria</taxon>
        <taxon>Tetraodontiformes</taxon>
        <taxon>Tetradontoidea</taxon>
        <taxon>Tetraodontidae</taxon>
        <taxon>Tetraodon</taxon>
    </lineage>
</organism>
<dbReference type="GO" id="GO:0031012">
    <property type="term" value="C:extracellular matrix"/>
    <property type="evidence" value="ECO:0007669"/>
    <property type="project" value="TreeGrafter"/>
</dbReference>
<dbReference type="PANTHER" id="PTHR24023:SF1082">
    <property type="entry name" value="COLLAGEN TRIPLE HELIX REPEAT"/>
    <property type="match status" value="1"/>
</dbReference>
<protein>
    <submittedName>
        <fullName evidence="4">(spotted green pufferfish) hypothetical protein</fullName>
    </submittedName>
</protein>
<sequence length="122" mass="12861">QGILGLPGLPGVRGKPGPQGKPGLRGLPGPRGLPGLEVSWETKARSDHQAFQDLRAWLVSLGLWERSGIPGEKGDRGETGLPGPPGEKGPTVRGDEGVTAWGFVVGAVFRTIRRISNSHLRS</sequence>
<evidence type="ECO:0000256" key="2">
    <source>
        <dbReference type="ARBA" id="ARBA00022530"/>
    </source>
</evidence>
<feature type="compositionally biased region" description="Low complexity" evidence="3">
    <location>
        <begin position="10"/>
        <end position="34"/>
    </location>
</feature>
<dbReference type="Pfam" id="PF01391">
    <property type="entry name" value="Collagen"/>
    <property type="match status" value="1"/>
</dbReference>
<reference evidence="4" key="2">
    <citation type="submission" date="2004-02" db="EMBL/GenBank/DDBJ databases">
        <authorList>
            <consortium name="Genoscope"/>
            <consortium name="Whitehead Institute Centre for Genome Research"/>
        </authorList>
    </citation>
    <scope>NUCLEOTIDE SEQUENCE</scope>
</reference>
<dbReference type="KEGG" id="tng:GSTEN00034710G001"/>
<dbReference type="PANTHER" id="PTHR24023">
    <property type="entry name" value="COLLAGEN ALPHA"/>
    <property type="match status" value="1"/>
</dbReference>
<evidence type="ECO:0000256" key="3">
    <source>
        <dbReference type="SAM" id="MobiDB-lite"/>
    </source>
</evidence>
<feature type="non-terminal residue" evidence="4">
    <location>
        <position position="1"/>
    </location>
</feature>
<dbReference type="GO" id="GO:0005615">
    <property type="term" value="C:extracellular space"/>
    <property type="evidence" value="ECO:0007669"/>
    <property type="project" value="TreeGrafter"/>
</dbReference>
<reference evidence="4" key="1">
    <citation type="journal article" date="2004" name="Nature">
        <title>Genome duplication in the teleost fish Tetraodon nigroviridis reveals the early vertebrate proto-karyotype.</title>
        <authorList>
            <person name="Jaillon O."/>
            <person name="Aury J.-M."/>
            <person name="Brunet F."/>
            <person name="Petit J.-L."/>
            <person name="Stange-Thomann N."/>
            <person name="Mauceli E."/>
            <person name="Bouneau L."/>
            <person name="Fischer C."/>
            <person name="Ozouf-Costaz C."/>
            <person name="Bernot A."/>
            <person name="Nicaud S."/>
            <person name="Jaffe D."/>
            <person name="Fisher S."/>
            <person name="Lutfalla G."/>
            <person name="Dossat C."/>
            <person name="Segurens B."/>
            <person name="Dasilva C."/>
            <person name="Salanoubat M."/>
            <person name="Levy M."/>
            <person name="Boudet N."/>
            <person name="Castellano S."/>
            <person name="Anthouard V."/>
            <person name="Jubin C."/>
            <person name="Castelli V."/>
            <person name="Katinka M."/>
            <person name="Vacherie B."/>
            <person name="Biemont C."/>
            <person name="Skalli Z."/>
            <person name="Cattolico L."/>
            <person name="Poulain J."/>
            <person name="De Berardinis V."/>
            <person name="Cruaud C."/>
            <person name="Duprat S."/>
            <person name="Brottier P."/>
            <person name="Coutanceau J.-P."/>
            <person name="Gouzy J."/>
            <person name="Parra G."/>
            <person name="Lardier G."/>
            <person name="Chapple C."/>
            <person name="McKernan K.J."/>
            <person name="McEwan P."/>
            <person name="Bosak S."/>
            <person name="Kellis M."/>
            <person name="Volff J.-N."/>
            <person name="Guigo R."/>
            <person name="Zody M.C."/>
            <person name="Mesirov J."/>
            <person name="Lindblad-Toh K."/>
            <person name="Birren B."/>
            <person name="Nusbaum C."/>
            <person name="Kahn D."/>
            <person name="Robinson-Rechavi M."/>
            <person name="Laudet V."/>
            <person name="Schachter V."/>
            <person name="Quetier F."/>
            <person name="Saurin W."/>
            <person name="Scarpelli C."/>
            <person name="Wincker P."/>
            <person name="Lander E.S."/>
            <person name="Weissenbach J."/>
            <person name="Roest Crollius H."/>
        </authorList>
    </citation>
    <scope>NUCLEOTIDE SEQUENCE [LARGE SCALE GENOMIC DNA]</scope>
</reference>
<evidence type="ECO:0000313" key="4">
    <source>
        <dbReference type="EMBL" id="CAG12432.1"/>
    </source>
</evidence>
<feature type="region of interest" description="Disordered" evidence="3">
    <location>
        <begin position="1"/>
        <end position="34"/>
    </location>
</feature>
<feature type="region of interest" description="Disordered" evidence="3">
    <location>
        <begin position="68"/>
        <end position="96"/>
    </location>
</feature>
<dbReference type="OrthoDB" id="6380629at2759"/>
<dbReference type="GO" id="GO:0030198">
    <property type="term" value="P:extracellular matrix organization"/>
    <property type="evidence" value="ECO:0007669"/>
    <property type="project" value="TreeGrafter"/>
</dbReference>
<comment type="subcellular location">
    <subcellularLocation>
        <location evidence="1">Secreted</location>
        <location evidence="1">Extracellular space</location>
        <location evidence="1">Extracellular matrix</location>
    </subcellularLocation>
</comment>
<dbReference type="AlphaFoldDB" id="Q4RGQ0"/>
<keyword evidence="2" id="KW-0964">Secreted</keyword>
<gene>
    <name evidence="4" type="ORF">GSTENG00034710001</name>
</gene>
<accession>Q4RGQ0</accession>
<proteinExistence type="predicted"/>
<name>Q4RGQ0_TETNG</name>
<dbReference type="Gene3D" id="1.20.5.320">
    <property type="entry name" value="6-Phosphogluconate Dehydrogenase, domain 3"/>
    <property type="match status" value="1"/>
</dbReference>
<keyword evidence="2" id="KW-0272">Extracellular matrix</keyword>
<evidence type="ECO:0000256" key="1">
    <source>
        <dbReference type="ARBA" id="ARBA00004498"/>
    </source>
</evidence>
<dbReference type="GO" id="GO:0030020">
    <property type="term" value="F:extracellular matrix structural constituent conferring tensile strength"/>
    <property type="evidence" value="ECO:0007669"/>
    <property type="project" value="TreeGrafter"/>
</dbReference>
<comment type="caution">
    <text evidence="4">The sequence shown here is derived from an EMBL/GenBank/DDBJ whole genome shotgun (WGS) entry which is preliminary data.</text>
</comment>
<dbReference type="InterPro" id="IPR050149">
    <property type="entry name" value="Collagen_superfamily"/>
</dbReference>